<evidence type="ECO:0000313" key="2">
    <source>
        <dbReference type="Proteomes" id="UP000499080"/>
    </source>
</evidence>
<comment type="caution">
    <text evidence="1">The sequence shown here is derived from an EMBL/GenBank/DDBJ whole genome shotgun (WGS) entry which is preliminary data.</text>
</comment>
<evidence type="ECO:0000313" key="1">
    <source>
        <dbReference type="EMBL" id="GBM74144.1"/>
    </source>
</evidence>
<accession>A0A4Y2I913</accession>
<reference evidence="1 2" key="1">
    <citation type="journal article" date="2019" name="Sci. Rep.">
        <title>Orb-weaving spider Araneus ventricosus genome elucidates the spidroin gene catalogue.</title>
        <authorList>
            <person name="Kono N."/>
            <person name="Nakamura H."/>
            <person name="Ohtoshi R."/>
            <person name="Moran D.A.P."/>
            <person name="Shinohara A."/>
            <person name="Yoshida Y."/>
            <person name="Fujiwara M."/>
            <person name="Mori M."/>
            <person name="Tomita M."/>
            <person name="Arakawa K."/>
        </authorList>
    </citation>
    <scope>NUCLEOTIDE SEQUENCE [LARGE SCALE GENOMIC DNA]</scope>
</reference>
<keyword evidence="2" id="KW-1185">Reference proteome</keyword>
<proteinExistence type="predicted"/>
<sequence length="202" mass="22087">MVWAGITLSGETDLHVLHKGNKEMPYAEVIGEEFVLLVDNARPHRVGMIEEYFEDQEPEQVGELYGDGGGLTTDDPHHPVERAVPECGDGAVRAAELSFVVGVVAGDEAFDEVQALLESVGGRVAAVQCQHTQPDARQYVGVGVDLLDGEQQRLQLMDAFVLHKESEKIQPETAMHDKSICLLSRIRSVQGESLIVMKNVAQ</sequence>
<dbReference type="Proteomes" id="UP000499080">
    <property type="component" value="Unassembled WGS sequence"/>
</dbReference>
<dbReference type="EMBL" id="BGPR01002478">
    <property type="protein sequence ID" value="GBM74144.1"/>
    <property type="molecule type" value="Genomic_DNA"/>
</dbReference>
<organism evidence="1 2">
    <name type="scientific">Araneus ventricosus</name>
    <name type="common">Orbweaver spider</name>
    <name type="synonym">Epeira ventricosa</name>
    <dbReference type="NCBI Taxonomy" id="182803"/>
    <lineage>
        <taxon>Eukaryota</taxon>
        <taxon>Metazoa</taxon>
        <taxon>Ecdysozoa</taxon>
        <taxon>Arthropoda</taxon>
        <taxon>Chelicerata</taxon>
        <taxon>Arachnida</taxon>
        <taxon>Araneae</taxon>
        <taxon>Araneomorphae</taxon>
        <taxon>Entelegynae</taxon>
        <taxon>Araneoidea</taxon>
        <taxon>Araneidae</taxon>
        <taxon>Araneus</taxon>
    </lineage>
</organism>
<gene>
    <name evidence="1" type="ORF">AVEN_216155_1</name>
</gene>
<dbReference type="AlphaFoldDB" id="A0A4Y2I913"/>
<name>A0A4Y2I913_ARAVE</name>
<evidence type="ECO:0008006" key="3">
    <source>
        <dbReference type="Google" id="ProtNLM"/>
    </source>
</evidence>
<protein>
    <recommendedName>
        <fullName evidence="3">Tc1-like transposase DDE domain-containing protein</fullName>
    </recommendedName>
</protein>